<dbReference type="InterPro" id="IPR036257">
    <property type="entry name" value="Cyt_c_oxidase_su2_TM_sf"/>
</dbReference>
<feature type="transmembrane region" description="Helical" evidence="13">
    <location>
        <begin position="12"/>
        <end position="35"/>
    </location>
</feature>
<evidence type="ECO:0000256" key="9">
    <source>
        <dbReference type="ARBA" id="ARBA00022989"/>
    </source>
</evidence>
<evidence type="ECO:0000256" key="11">
    <source>
        <dbReference type="ARBA" id="ARBA00023136"/>
    </source>
</evidence>
<evidence type="ECO:0000256" key="3">
    <source>
        <dbReference type="ARBA" id="ARBA00012949"/>
    </source>
</evidence>
<evidence type="ECO:0000313" key="16">
    <source>
        <dbReference type="Proteomes" id="UP000614261"/>
    </source>
</evidence>
<feature type="transmembrane region" description="Helical" evidence="13">
    <location>
        <begin position="55"/>
        <end position="78"/>
    </location>
</feature>
<name>A0ABQ1IY44_9SPHN</name>
<comment type="subcellular location">
    <subcellularLocation>
        <location evidence="1">Membrane</location>
        <topology evidence="1">Multi-pass membrane protein</topology>
    </subcellularLocation>
</comment>
<dbReference type="PANTHER" id="PTHR22888">
    <property type="entry name" value="CYTOCHROME C OXIDASE, SUBUNIT II"/>
    <property type="match status" value="1"/>
</dbReference>
<dbReference type="InterPro" id="IPR001505">
    <property type="entry name" value="Copper_CuA"/>
</dbReference>
<gene>
    <name evidence="15" type="ORF">GCM10010833_07390</name>
</gene>
<evidence type="ECO:0000256" key="13">
    <source>
        <dbReference type="SAM" id="Phobius"/>
    </source>
</evidence>
<keyword evidence="7" id="KW-1278">Translocase</keyword>
<comment type="similarity">
    <text evidence="2">Belongs to the cytochrome c oxidase subunit 2 family.</text>
</comment>
<feature type="transmembrane region" description="Helical" evidence="13">
    <location>
        <begin position="99"/>
        <end position="123"/>
    </location>
</feature>
<organism evidence="15 16">
    <name type="scientific">Blastomonas aquatica</name>
    <dbReference type="NCBI Taxonomy" id="1510276"/>
    <lineage>
        <taxon>Bacteria</taxon>
        <taxon>Pseudomonadati</taxon>
        <taxon>Pseudomonadota</taxon>
        <taxon>Alphaproteobacteria</taxon>
        <taxon>Sphingomonadales</taxon>
        <taxon>Sphingomonadaceae</taxon>
        <taxon>Blastomonas</taxon>
    </lineage>
</organism>
<dbReference type="RefSeq" id="WP_376857212.1">
    <property type="nucleotide sequence ID" value="NZ_JBHRVH010000001.1"/>
</dbReference>
<proteinExistence type="inferred from homology"/>
<keyword evidence="8" id="KW-0249">Electron transport</keyword>
<comment type="catalytic activity">
    <reaction evidence="12">
        <text>4 Fe(II)-[cytochrome c] + O2 + 8 H(+)(in) = 4 Fe(III)-[cytochrome c] + 2 H2O + 4 H(+)(out)</text>
        <dbReference type="Rhea" id="RHEA:11436"/>
        <dbReference type="Rhea" id="RHEA-COMP:10350"/>
        <dbReference type="Rhea" id="RHEA-COMP:14399"/>
        <dbReference type="ChEBI" id="CHEBI:15377"/>
        <dbReference type="ChEBI" id="CHEBI:15378"/>
        <dbReference type="ChEBI" id="CHEBI:15379"/>
        <dbReference type="ChEBI" id="CHEBI:29033"/>
        <dbReference type="ChEBI" id="CHEBI:29034"/>
        <dbReference type="EC" id="7.1.1.9"/>
    </reaction>
</comment>
<dbReference type="Gene3D" id="2.60.40.420">
    <property type="entry name" value="Cupredoxins - blue copper proteins"/>
    <property type="match status" value="1"/>
</dbReference>
<evidence type="ECO:0000256" key="8">
    <source>
        <dbReference type="ARBA" id="ARBA00022982"/>
    </source>
</evidence>
<dbReference type="EC" id="7.1.1.9" evidence="3"/>
<accession>A0ABQ1IY44</accession>
<evidence type="ECO:0000256" key="2">
    <source>
        <dbReference type="ARBA" id="ARBA00007866"/>
    </source>
</evidence>
<evidence type="ECO:0000256" key="6">
    <source>
        <dbReference type="ARBA" id="ARBA00022723"/>
    </source>
</evidence>
<dbReference type="PANTHER" id="PTHR22888:SF9">
    <property type="entry name" value="CYTOCHROME C OXIDASE SUBUNIT 2"/>
    <property type="match status" value="1"/>
</dbReference>
<feature type="domain" description="Cytochrome oxidase subunit II copper A binding" evidence="14">
    <location>
        <begin position="131"/>
        <end position="246"/>
    </location>
</feature>
<evidence type="ECO:0000259" key="14">
    <source>
        <dbReference type="PROSITE" id="PS50857"/>
    </source>
</evidence>
<dbReference type="InterPro" id="IPR045187">
    <property type="entry name" value="CcO_II"/>
</dbReference>
<dbReference type="InterPro" id="IPR008972">
    <property type="entry name" value="Cupredoxin"/>
</dbReference>
<dbReference type="Gene3D" id="1.10.287.90">
    <property type="match status" value="1"/>
</dbReference>
<keyword evidence="16" id="KW-1185">Reference proteome</keyword>
<evidence type="ECO:0000256" key="5">
    <source>
        <dbReference type="ARBA" id="ARBA00022692"/>
    </source>
</evidence>
<keyword evidence="6" id="KW-0479">Metal-binding</keyword>
<keyword evidence="9 13" id="KW-1133">Transmembrane helix</keyword>
<dbReference type="PROSITE" id="PS50857">
    <property type="entry name" value="COX2_CUA"/>
    <property type="match status" value="1"/>
</dbReference>
<dbReference type="PROSITE" id="PS00078">
    <property type="entry name" value="COX2"/>
    <property type="match status" value="1"/>
</dbReference>
<keyword evidence="5 13" id="KW-0812">Transmembrane</keyword>
<evidence type="ECO:0000256" key="1">
    <source>
        <dbReference type="ARBA" id="ARBA00004141"/>
    </source>
</evidence>
<sequence>MPQRFGFVGHGAGFSFSSFLSVMRALVIGSISLLVAGCAGPLSTLDPVGPQARSVFYFASAMTLVASAVLIFVLILFARAFGRRRRKDAPDPGTGAERTWIVWLGIAFPMSVLSVLLAATLWVGEGQFVRQDAPTWRATASQWQWTFAQVNAAGETGPSTDRLVIPAGQPVIIEITATDVIHSFWVPRLAGKMDAVPGKLNRHLIQADAPGTYLGVCAEYCGIGHDRMRFEVVATADPRPQAIRAPR</sequence>
<reference evidence="16" key="1">
    <citation type="journal article" date="2019" name="Int. J. Syst. Evol. Microbiol.">
        <title>The Global Catalogue of Microorganisms (GCM) 10K type strain sequencing project: providing services to taxonomists for standard genome sequencing and annotation.</title>
        <authorList>
            <consortium name="The Broad Institute Genomics Platform"/>
            <consortium name="The Broad Institute Genome Sequencing Center for Infectious Disease"/>
            <person name="Wu L."/>
            <person name="Ma J."/>
        </authorList>
    </citation>
    <scope>NUCLEOTIDE SEQUENCE [LARGE SCALE GENOMIC DNA]</scope>
    <source>
        <strain evidence="16">CGMCC 1.12851</strain>
    </source>
</reference>
<dbReference type="Proteomes" id="UP000614261">
    <property type="component" value="Unassembled WGS sequence"/>
</dbReference>
<evidence type="ECO:0000256" key="4">
    <source>
        <dbReference type="ARBA" id="ARBA00022448"/>
    </source>
</evidence>
<comment type="caution">
    <text evidence="15">The sequence shown here is derived from an EMBL/GenBank/DDBJ whole genome shotgun (WGS) entry which is preliminary data.</text>
</comment>
<keyword evidence="4" id="KW-0813">Transport</keyword>
<keyword evidence="10" id="KW-0186">Copper</keyword>
<dbReference type="InterPro" id="IPR002429">
    <property type="entry name" value="CcO_II-like_C"/>
</dbReference>
<evidence type="ECO:0000256" key="12">
    <source>
        <dbReference type="ARBA" id="ARBA00047816"/>
    </source>
</evidence>
<protein>
    <recommendedName>
        <fullName evidence="3">cytochrome-c oxidase</fullName>
        <ecNumber evidence="3">7.1.1.9</ecNumber>
    </recommendedName>
</protein>
<dbReference type="Pfam" id="PF00116">
    <property type="entry name" value="COX2"/>
    <property type="match status" value="1"/>
</dbReference>
<evidence type="ECO:0000256" key="10">
    <source>
        <dbReference type="ARBA" id="ARBA00023008"/>
    </source>
</evidence>
<evidence type="ECO:0000313" key="15">
    <source>
        <dbReference type="EMBL" id="GGB55213.1"/>
    </source>
</evidence>
<dbReference type="SUPFAM" id="SSF49503">
    <property type="entry name" value="Cupredoxins"/>
    <property type="match status" value="1"/>
</dbReference>
<dbReference type="EMBL" id="BMGD01000001">
    <property type="protein sequence ID" value="GGB55213.1"/>
    <property type="molecule type" value="Genomic_DNA"/>
</dbReference>
<keyword evidence="11 13" id="KW-0472">Membrane</keyword>
<evidence type="ECO:0000256" key="7">
    <source>
        <dbReference type="ARBA" id="ARBA00022967"/>
    </source>
</evidence>